<keyword evidence="3" id="KW-1185">Reference proteome</keyword>
<protein>
    <submittedName>
        <fullName evidence="2">Uncharacterized conserved protein, DUF1330 family</fullName>
    </submittedName>
</protein>
<organism evidence="2 3">
    <name type="scientific">Sphingopyxis flava</name>
    <dbReference type="NCBI Taxonomy" id="1507287"/>
    <lineage>
        <taxon>Bacteria</taxon>
        <taxon>Pseudomonadati</taxon>
        <taxon>Pseudomonadota</taxon>
        <taxon>Alphaproteobacteria</taxon>
        <taxon>Sphingomonadales</taxon>
        <taxon>Sphingomonadaceae</taxon>
        <taxon>Sphingopyxis</taxon>
    </lineage>
</organism>
<name>A0A1T5FNV8_9SPHN</name>
<dbReference type="Proteomes" id="UP000190044">
    <property type="component" value="Unassembled WGS sequence"/>
</dbReference>
<feature type="domain" description="DUF1330" evidence="1">
    <location>
        <begin position="10"/>
        <end position="95"/>
    </location>
</feature>
<evidence type="ECO:0000313" key="3">
    <source>
        <dbReference type="Proteomes" id="UP000190044"/>
    </source>
</evidence>
<dbReference type="OrthoDB" id="9806380at2"/>
<dbReference type="InterPro" id="IPR010753">
    <property type="entry name" value="DUF1330"/>
</dbReference>
<gene>
    <name evidence="2" type="ORF">SAMN06295937_104113</name>
</gene>
<reference evidence="3" key="1">
    <citation type="submission" date="2017-02" db="EMBL/GenBank/DDBJ databases">
        <authorList>
            <person name="Varghese N."/>
            <person name="Submissions S."/>
        </authorList>
    </citation>
    <scope>NUCLEOTIDE SEQUENCE [LARGE SCALE GENOMIC DNA]</scope>
    <source>
        <strain evidence="3">R11H</strain>
    </source>
</reference>
<sequence length="98" mass="11133">MATRMITFLYADNMDWIAEYSAHVPQLVAKHGGAYNFVSNDVEVLEGDRPTPTGTGIFEFPTPQAARDFLEDEEYAPFIELRNKHSRTEVYVCEGRGM</sequence>
<evidence type="ECO:0000259" key="1">
    <source>
        <dbReference type="Pfam" id="PF07045"/>
    </source>
</evidence>
<dbReference type="EMBL" id="FUYP01000041">
    <property type="protein sequence ID" value="SKB97848.1"/>
    <property type="molecule type" value="Genomic_DNA"/>
</dbReference>
<dbReference type="SUPFAM" id="SSF54909">
    <property type="entry name" value="Dimeric alpha+beta barrel"/>
    <property type="match status" value="1"/>
</dbReference>
<dbReference type="Gene3D" id="3.30.70.100">
    <property type="match status" value="1"/>
</dbReference>
<dbReference type="Pfam" id="PF07045">
    <property type="entry name" value="DUF1330"/>
    <property type="match status" value="1"/>
</dbReference>
<dbReference type="RefSeq" id="WP_079640067.1">
    <property type="nucleotide sequence ID" value="NZ_FUYP01000041.1"/>
</dbReference>
<accession>A0A1T5FNV8</accession>
<dbReference type="AlphaFoldDB" id="A0A1T5FNV8"/>
<dbReference type="InterPro" id="IPR011008">
    <property type="entry name" value="Dimeric_a/b-barrel"/>
</dbReference>
<proteinExistence type="predicted"/>
<evidence type="ECO:0000313" key="2">
    <source>
        <dbReference type="EMBL" id="SKB97848.1"/>
    </source>
</evidence>